<dbReference type="OrthoDB" id="10602137at2759"/>
<sequence length="214" mass="23010">MSLTTSLKRTNPATLEIKQVEASSYEQLLGLIANCCLPIYPDPGIKDLASEEVDAVAKPMHSDYSPKDLNCQVQQHERMLIYARKIEPHECSVLSHRHARLHAGRQFDGEVTSLGDGLVQVMLRRPVPDPEHTVLELIAGTDLREERKFTQAGDSPGAAIMDNAEAGDVASIGREFAGSVSVDVTRGLGEAVRCCCVGENVSAALGADQGVCEG</sequence>
<comment type="caution">
    <text evidence="1">The sequence shown here is derived from an EMBL/GenBank/DDBJ whole genome shotgun (WGS) entry which is preliminary data.</text>
</comment>
<dbReference type="RefSeq" id="XP_022477403.1">
    <property type="nucleotide sequence ID" value="XM_022616095.1"/>
</dbReference>
<dbReference type="AlphaFoldDB" id="A0A1G4BFU8"/>
<evidence type="ECO:0000313" key="1">
    <source>
        <dbReference type="EMBL" id="OHF00259.1"/>
    </source>
</evidence>
<dbReference type="GeneID" id="34557605"/>
<dbReference type="EMBL" id="MJBS01000029">
    <property type="protein sequence ID" value="OHF00259.1"/>
    <property type="molecule type" value="Genomic_DNA"/>
</dbReference>
<name>A0A1G4BFU8_9PEZI</name>
<accession>A0A1G4BFU8</accession>
<organism evidence="1 2">
    <name type="scientific">Colletotrichum orchidophilum</name>
    <dbReference type="NCBI Taxonomy" id="1209926"/>
    <lineage>
        <taxon>Eukaryota</taxon>
        <taxon>Fungi</taxon>
        <taxon>Dikarya</taxon>
        <taxon>Ascomycota</taxon>
        <taxon>Pezizomycotina</taxon>
        <taxon>Sordariomycetes</taxon>
        <taxon>Hypocreomycetidae</taxon>
        <taxon>Glomerellales</taxon>
        <taxon>Glomerellaceae</taxon>
        <taxon>Colletotrichum</taxon>
    </lineage>
</organism>
<keyword evidence="2" id="KW-1185">Reference proteome</keyword>
<gene>
    <name evidence="1" type="ORF">CORC01_04448</name>
</gene>
<evidence type="ECO:0000313" key="2">
    <source>
        <dbReference type="Proteomes" id="UP000176998"/>
    </source>
</evidence>
<protein>
    <submittedName>
        <fullName evidence="1">Uncharacterized protein</fullName>
    </submittedName>
</protein>
<proteinExistence type="predicted"/>
<dbReference type="Proteomes" id="UP000176998">
    <property type="component" value="Unassembled WGS sequence"/>
</dbReference>
<reference evidence="1 2" key="1">
    <citation type="submission" date="2016-09" db="EMBL/GenBank/DDBJ databases">
        <authorList>
            <person name="Capua I."/>
            <person name="De Benedictis P."/>
            <person name="Joannis T."/>
            <person name="Lombin L.H."/>
            <person name="Cattoli G."/>
        </authorList>
    </citation>
    <scope>NUCLEOTIDE SEQUENCE [LARGE SCALE GENOMIC DNA]</scope>
    <source>
        <strain evidence="1 2">IMI 309357</strain>
    </source>
</reference>